<dbReference type="GO" id="GO:0031460">
    <property type="term" value="P:glycine betaine transport"/>
    <property type="evidence" value="ECO:0007669"/>
    <property type="project" value="TreeGrafter"/>
</dbReference>
<comment type="similarity">
    <text evidence="6">Belongs to the binding-protein-dependent transport system permease family.</text>
</comment>
<feature type="transmembrane region" description="Helical" evidence="6">
    <location>
        <begin position="52"/>
        <end position="73"/>
    </location>
</feature>
<keyword evidence="4 6" id="KW-1133">Transmembrane helix</keyword>
<accession>A0A6J4Q6X1</accession>
<evidence type="ECO:0000256" key="1">
    <source>
        <dbReference type="ARBA" id="ARBA00004141"/>
    </source>
</evidence>
<dbReference type="GO" id="GO:0055085">
    <property type="term" value="P:transmembrane transport"/>
    <property type="evidence" value="ECO:0007669"/>
    <property type="project" value="InterPro"/>
</dbReference>
<protein>
    <submittedName>
        <fullName evidence="8">ABC transporter, permease protein (Cluster 13, osmolytes)</fullName>
    </submittedName>
</protein>
<evidence type="ECO:0000313" key="8">
    <source>
        <dbReference type="EMBL" id="CAA9435655.1"/>
    </source>
</evidence>
<dbReference type="Gene3D" id="1.10.3720.10">
    <property type="entry name" value="MetI-like"/>
    <property type="match status" value="1"/>
</dbReference>
<comment type="subcellular location">
    <subcellularLocation>
        <location evidence="6">Cell membrane</location>
        <topology evidence="6">Multi-pass membrane protein</topology>
    </subcellularLocation>
    <subcellularLocation>
        <location evidence="1">Membrane</location>
        <topology evidence="1">Multi-pass membrane protein</topology>
    </subcellularLocation>
</comment>
<keyword evidence="2 6" id="KW-0813">Transport</keyword>
<dbReference type="InterPro" id="IPR000515">
    <property type="entry name" value="MetI-like"/>
</dbReference>
<evidence type="ECO:0000256" key="5">
    <source>
        <dbReference type="ARBA" id="ARBA00023136"/>
    </source>
</evidence>
<dbReference type="GO" id="GO:0005886">
    <property type="term" value="C:plasma membrane"/>
    <property type="evidence" value="ECO:0007669"/>
    <property type="project" value="UniProtKB-SubCell"/>
</dbReference>
<evidence type="ECO:0000256" key="6">
    <source>
        <dbReference type="RuleBase" id="RU363032"/>
    </source>
</evidence>
<dbReference type="CDD" id="cd06261">
    <property type="entry name" value="TM_PBP2"/>
    <property type="match status" value="1"/>
</dbReference>
<dbReference type="InterPro" id="IPR035906">
    <property type="entry name" value="MetI-like_sf"/>
</dbReference>
<name>A0A6J4Q6X1_9ACTN</name>
<feature type="transmembrane region" description="Helical" evidence="6">
    <location>
        <begin position="132"/>
        <end position="158"/>
    </location>
</feature>
<keyword evidence="3 6" id="KW-0812">Transmembrane</keyword>
<dbReference type="PANTHER" id="PTHR30177">
    <property type="entry name" value="GLYCINE BETAINE/L-PROLINE TRANSPORT SYSTEM PERMEASE PROTEIN PROW"/>
    <property type="match status" value="1"/>
</dbReference>
<keyword evidence="5 6" id="KW-0472">Membrane</keyword>
<evidence type="ECO:0000256" key="2">
    <source>
        <dbReference type="ARBA" id="ARBA00022448"/>
    </source>
</evidence>
<evidence type="ECO:0000256" key="3">
    <source>
        <dbReference type="ARBA" id="ARBA00022692"/>
    </source>
</evidence>
<dbReference type="PROSITE" id="PS50928">
    <property type="entry name" value="ABC_TM1"/>
    <property type="match status" value="1"/>
</dbReference>
<proteinExistence type="inferred from homology"/>
<dbReference type="FunFam" id="1.10.3720.10:FF:000001">
    <property type="entry name" value="Glycine betaine ABC transporter, permease"/>
    <property type="match status" value="1"/>
</dbReference>
<evidence type="ECO:0000259" key="7">
    <source>
        <dbReference type="PROSITE" id="PS50928"/>
    </source>
</evidence>
<gene>
    <name evidence="8" type="ORF">AVDCRST_MAG78-2011</name>
</gene>
<feature type="transmembrane region" description="Helical" evidence="6">
    <location>
        <begin position="178"/>
        <end position="204"/>
    </location>
</feature>
<evidence type="ECO:0000256" key="4">
    <source>
        <dbReference type="ARBA" id="ARBA00022989"/>
    </source>
</evidence>
<feature type="domain" description="ABC transmembrane type-1" evidence="7">
    <location>
        <begin position="18"/>
        <end position="201"/>
    </location>
</feature>
<dbReference type="EMBL" id="CADCVB010000134">
    <property type="protein sequence ID" value="CAA9435655.1"/>
    <property type="molecule type" value="Genomic_DNA"/>
</dbReference>
<dbReference type="SUPFAM" id="SSF161098">
    <property type="entry name" value="MetI-like"/>
    <property type="match status" value="1"/>
</dbReference>
<feature type="transmembrane region" description="Helical" evidence="6">
    <location>
        <begin position="20"/>
        <end position="45"/>
    </location>
</feature>
<dbReference type="InterPro" id="IPR051204">
    <property type="entry name" value="ABC_transp_perm/SBD"/>
</dbReference>
<dbReference type="AlphaFoldDB" id="A0A6J4Q6X1"/>
<feature type="transmembrane region" description="Helical" evidence="6">
    <location>
        <begin position="79"/>
        <end position="96"/>
    </location>
</feature>
<dbReference type="PANTHER" id="PTHR30177:SF4">
    <property type="entry name" value="OSMOPROTECTANT IMPORT PERMEASE PROTEIN OSMW"/>
    <property type="match status" value="1"/>
</dbReference>
<dbReference type="Pfam" id="PF00528">
    <property type="entry name" value="BPD_transp_1"/>
    <property type="match status" value="1"/>
</dbReference>
<organism evidence="8">
    <name type="scientific">uncultured Rubrobacteraceae bacterium</name>
    <dbReference type="NCBI Taxonomy" id="349277"/>
    <lineage>
        <taxon>Bacteria</taxon>
        <taxon>Bacillati</taxon>
        <taxon>Actinomycetota</taxon>
        <taxon>Rubrobacteria</taxon>
        <taxon>Rubrobacterales</taxon>
        <taxon>Rubrobacteraceae</taxon>
        <taxon>environmental samples</taxon>
    </lineage>
</organism>
<reference evidence="8" key="1">
    <citation type="submission" date="2020-02" db="EMBL/GenBank/DDBJ databases">
        <authorList>
            <person name="Meier V. D."/>
        </authorList>
    </citation>
    <scope>NUCLEOTIDE SEQUENCE</scope>
    <source>
        <strain evidence="8">AVDCRST_MAG78</strain>
    </source>
</reference>
<sequence>MSFLNYLASRWDHLLELAIAHAEVVFISLLIATVIGVTTGVLVYRRERTAEVVLAVTSTFLTIPSFALFGLLLPIFGLGWLPTIFALVVYALLPIVRNTIVGLRSVDPAIAESAQGMGMSRWSRLFRIELPLAWPVIITGLRVSTLIIVGIAAIAAYVNGPGLGEDIFQGISRIGSAVALNLVLGAVLAIILLALLFDGFFALLGKLTTSRGLHDR</sequence>